<gene>
    <name evidence="3" type="ORF">GCM10010529_06110</name>
</gene>
<reference evidence="4" key="1">
    <citation type="journal article" date="2019" name="Int. J. Syst. Evol. Microbiol.">
        <title>The Global Catalogue of Microorganisms (GCM) 10K type strain sequencing project: providing services to taxonomists for standard genome sequencing and annotation.</title>
        <authorList>
            <consortium name="The Broad Institute Genomics Platform"/>
            <consortium name="The Broad Institute Genome Sequencing Center for Infectious Disease"/>
            <person name="Wu L."/>
            <person name="Ma J."/>
        </authorList>
    </citation>
    <scope>NUCLEOTIDE SEQUENCE [LARGE SCALE GENOMIC DNA]</scope>
    <source>
        <strain evidence="4">JCM 14309</strain>
    </source>
</reference>
<keyword evidence="1 3" id="KW-0378">Hydrolase</keyword>
<keyword evidence="4" id="KW-1185">Reference proteome</keyword>
<dbReference type="Proteomes" id="UP001500236">
    <property type="component" value="Unassembled WGS sequence"/>
</dbReference>
<dbReference type="PANTHER" id="PTHR48081">
    <property type="entry name" value="AB HYDROLASE SUPERFAMILY PROTEIN C4A8.06C"/>
    <property type="match status" value="1"/>
</dbReference>
<organism evidence="3 4">
    <name type="scientific">Nesterenkonia aethiopica</name>
    <dbReference type="NCBI Taxonomy" id="269144"/>
    <lineage>
        <taxon>Bacteria</taxon>
        <taxon>Bacillati</taxon>
        <taxon>Actinomycetota</taxon>
        <taxon>Actinomycetes</taxon>
        <taxon>Micrococcales</taxon>
        <taxon>Micrococcaceae</taxon>
        <taxon>Nesterenkonia</taxon>
    </lineage>
</organism>
<protein>
    <submittedName>
        <fullName evidence="3">Alpha/beta hydrolase fold domain-containing protein</fullName>
    </submittedName>
</protein>
<dbReference type="PANTHER" id="PTHR48081:SF8">
    <property type="entry name" value="ALPHA_BETA HYDROLASE FOLD-3 DOMAIN-CONTAINING PROTEIN-RELATED"/>
    <property type="match status" value="1"/>
</dbReference>
<dbReference type="Pfam" id="PF07859">
    <property type="entry name" value="Abhydrolase_3"/>
    <property type="match status" value="1"/>
</dbReference>
<dbReference type="RefSeq" id="WP_344685014.1">
    <property type="nucleotide sequence ID" value="NZ_BAAAVT010000003.1"/>
</dbReference>
<feature type="domain" description="Alpha/beta hydrolase fold-3" evidence="2">
    <location>
        <begin position="77"/>
        <end position="270"/>
    </location>
</feature>
<dbReference type="GO" id="GO:0016787">
    <property type="term" value="F:hydrolase activity"/>
    <property type="evidence" value="ECO:0007669"/>
    <property type="project" value="UniProtKB-KW"/>
</dbReference>
<evidence type="ECO:0000259" key="2">
    <source>
        <dbReference type="Pfam" id="PF07859"/>
    </source>
</evidence>
<comment type="caution">
    <text evidence="3">The sequence shown here is derived from an EMBL/GenBank/DDBJ whole genome shotgun (WGS) entry which is preliminary data.</text>
</comment>
<evidence type="ECO:0000313" key="4">
    <source>
        <dbReference type="Proteomes" id="UP001500236"/>
    </source>
</evidence>
<evidence type="ECO:0000313" key="3">
    <source>
        <dbReference type="EMBL" id="GAA3054815.1"/>
    </source>
</evidence>
<evidence type="ECO:0000256" key="1">
    <source>
        <dbReference type="ARBA" id="ARBA00022801"/>
    </source>
</evidence>
<dbReference type="InterPro" id="IPR013094">
    <property type="entry name" value="AB_hydrolase_3"/>
</dbReference>
<dbReference type="EMBL" id="BAAAVT010000003">
    <property type="protein sequence ID" value="GAA3054815.1"/>
    <property type="molecule type" value="Genomic_DNA"/>
</dbReference>
<dbReference type="InterPro" id="IPR029058">
    <property type="entry name" value="AB_hydrolase_fold"/>
</dbReference>
<dbReference type="Gene3D" id="3.40.50.1820">
    <property type="entry name" value="alpha/beta hydrolase"/>
    <property type="match status" value="1"/>
</dbReference>
<name>A0ABP6LPS2_9MICC</name>
<dbReference type="InterPro" id="IPR050300">
    <property type="entry name" value="GDXG_lipolytic_enzyme"/>
</dbReference>
<accession>A0ABP6LPS2</accession>
<proteinExistence type="predicted"/>
<sequence length="300" mass="33488">MSLAARLMPLVMRARRANRHYRTREHVLRHLEDLTQRPQSVDPPLRRRKDIRISAWKDKGWLIHRITPEASPPRGTVLYLHGGGWVHEAARAHWRWIQRLAAEAQVQVLMPAYPLVQAGGTAATVVPRVAELAAEAERPLVLMGDSAGGSIALSAALMLAQQEQPASLTALVSPALDLRFSNPEIDARQPEDPWLVKKGQLELSERWIGEHGEDPLLNPFLGDLTGIGPMLVFSGTRDILHPDTRLFMQRATDDGADVEYHEEPGHLHVYPLLPTPEGRRARRRMVDAVRQATSSTAPTL</sequence>
<dbReference type="SUPFAM" id="SSF53474">
    <property type="entry name" value="alpha/beta-Hydrolases"/>
    <property type="match status" value="1"/>
</dbReference>